<dbReference type="SMART" id="SM00349">
    <property type="entry name" value="KRAB"/>
    <property type="match status" value="1"/>
</dbReference>
<proteinExistence type="predicted"/>
<dbReference type="Proteomes" id="UP000694564">
    <property type="component" value="Chromosome 9"/>
</dbReference>
<dbReference type="OrthoDB" id="9836105at2759"/>
<dbReference type="InterPro" id="IPR036051">
    <property type="entry name" value="KRAB_dom_sf"/>
</dbReference>
<dbReference type="AlphaFoldDB" id="A0A8D2BD36"/>
<name>A0A8D2BD36_SCIVU</name>
<dbReference type="InterPro" id="IPR050169">
    <property type="entry name" value="Krueppel_C2H2_ZnF"/>
</dbReference>
<sequence>MAPRSKELLTFSDVAIDFTEEEWACLEPAQQNLRRDPMLDNYKNLASRPCLLIIRKNFYQNIKRFI</sequence>
<accession>A0A8D2BD36</accession>
<reference evidence="2" key="2">
    <citation type="submission" date="2025-09" db="UniProtKB">
        <authorList>
            <consortium name="Ensembl"/>
        </authorList>
    </citation>
    <scope>IDENTIFICATION</scope>
</reference>
<evidence type="ECO:0000259" key="1">
    <source>
        <dbReference type="PROSITE" id="PS50805"/>
    </source>
</evidence>
<dbReference type="SUPFAM" id="SSF109640">
    <property type="entry name" value="KRAB domain (Kruppel-associated box)"/>
    <property type="match status" value="1"/>
</dbReference>
<dbReference type="PROSITE" id="PS50805">
    <property type="entry name" value="KRAB"/>
    <property type="match status" value="1"/>
</dbReference>
<evidence type="ECO:0000313" key="3">
    <source>
        <dbReference type="Proteomes" id="UP000694564"/>
    </source>
</evidence>
<organism evidence="2 3">
    <name type="scientific">Sciurus vulgaris</name>
    <name type="common">Eurasian red squirrel</name>
    <dbReference type="NCBI Taxonomy" id="55149"/>
    <lineage>
        <taxon>Eukaryota</taxon>
        <taxon>Metazoa</taxon>
        <taxon>Chordata</taxon>
        <taxon>Craniata</taxon>
        <taxon>Vertebrata</taxon>
        <taxon>Euteleostomi</taxon>
        <taxon>Mammalia</taxon>
        <taxon>Eutheria</taxon>
        <taxon>Euarchontoglires</taxon>
        <taxon>Glires</taxon>
        <taxon>Rodentia</taxon>
        <taxon>Sciuromorpha</taxon>
        <taxon>Sciuridae</taxon>
        <taxon>Sciurinae</taxon>
        <taxon>Sciurini</taxon>
        <taxon>Sciurus</taxon>
    </lineage>
</organism>
<protein>
    <recommendedName>
        <fullName evidence="1">KRAB domain-containing protein</fullName>
    </recommendedName>
</protein>
<dbReference type="Pfam" id="PF01352">
    <property type="entry name" value="KRAB"/>
    <property type="match status" value="1"/>
</dbReference>
<dbReference type="CDD" id="cd07765">
    <property type="entry name" value="KRAB_A-box"/>
    <property type="match status" value="1"/>
</dbReference>
<reference evidence="2" key="1">
    <citation type="submission" date="2025-08" db="UniProtKB">
        <authorList>
            <consortium name="Ensembl"/>
        </authorList>
    </citation>
    <scope>IDENTIFICATION</scope>
</reference>
<feature type="domain" description="KRAB" evidence="1">
    <location>
        <begin position="9"/>
        <end position="66"/>
    </location>
</feature>
<keyword evidence="3" id="KW-1185">Reference proteome</keyword>
<dbReference type="Gene3D" id="6.10.140.140">
    <property type="match status" value="1"/>
</dbReference>
<dbReference type="GeneTree" id="ENSGT01150000288147"/>
<evidence type="ECO:0000313" key="2">
    <source>
        <dbReference type="Ensembl" id="ENSSVLP00005012665.1"/>
    </source>
</evidence>
<dbReference type="GO" id="GO:0006355">
    <property type="term" value="P:regulation of DNA-templated transcription"/>
    <property type="evidence" value="ECO:0007669"/>
    <property type="project" value="InterPro"/>
</dbReference>
<dbReference type="InterPro" id="IPR001909">
    <property type="entry name" value="KRAB"/>
</dbReference>
<dbReference type="PANTHER" id="PTHR23232">
    <property type="entry name" value="KRAB DOMAIN C2H2 ZINC FINGER"/>
    <property type="match status" value="1"/>
</dbReference>
<dbReference type="Ensembl" id="ENSSVLT00005014028.1">
    <property type="protein sequence ID" value="ENSSVLP00005012665.1"/>
    <property type="gene ID" value="ENSSVLG00005010070.1"/>
</dbReference>
<dbReference type="PANTHER" id="PTHR23232:SF158">
    <property type="entry name" value="KRAB DOMAIN-CONTAINING PROTEIN 5"/>
    <property type="match status" value="1"/>
</dbReference>